<keyword evidence="6" id="KW-1185">Reference proteome</keyword>
<dbReference type="InterPro" id="IPR016032">
    <property type="entry name" value="Sig_transdc_resp-reg_C-effctor"/>
</dbReference>
<organism evidence="5 6">
    <name type="scientific">Compostibacter hankyongensis</name>
    <dbReference type="NCBI Taxonomy" id="1007089"/>
    <lineage>
        <taxon>Bacteria</taxon>
        <taxon>Pseudomonadati</taxon>
        <taxon>Bacteroidota</taxon>
        <taxon>Chitinophagia</taxon>
        <taxon>Chitinophagales</taxon>
        <taxon>Chitinophagaceae</taxon>
        <taxon>Compostibacter</taxon>
    </lineage>
</organism>
<keyword evidence="3" id="KW-0804">Transcription</keyword>
<dbReference type="SUPFAM" id="SSF55785">
    <property type="entry name" value="PYP-like sensor domain (PAS domain)"/>
    <property type="match status" value="1"/>
</dbReference>
<dbReference type="InterPro" id="IPR036388">
    <property type="entry name" value="WH-like_DNA-bd_sf"/>
</dbReference>
<sequence>MSWCNNFMEKRTGYTLVEMQQMGNDFFTSVLHPDDFIRLLKIREEFRKGQKESSGICRIKGRNDRQWHWLYGTAVPYAHDKDGLTRQVISILHLLKQMETLPQMAERLYLLIQSSLSNQLNKLTSREKKVLKLVSSDKSDEIVARDLFIEKTTLKTHKKHIREKLGSENFELLVALAHASEAKKISEEK</sequence>
<dbReference type="Pfam" id="PF08447">
    <property type="entry name" value="PAS_3"/>
    <property type="match status" value="1"/>
</dbReference>
<gene>
    <name evidence="5" type="ORF">GCM10023143_18170</name>
</gene>
<proteinExistence type="predicted"/>
<evidence type="ECO:0000259" key="4">
    <source>
        <dbReference type="PROSITE" id="PS50043"/>
    </source>
</evidence>
<dbReference type="EMBL" id="BAABFN010000004">
    <property type="protein sequence ID" value="GAA4310006.1"/>
    <property type="molecule type" value="Genomic_DNA"/>
</dbReference>
<reference evidence="6" key="1">
    <citation type="journal article" date="2019" name="Int. J. Syst. Evol. Microbiol.">
        <title>The Global Catalogue of Microorganisms (GCM) 10K type strain sequencing project: providing services to taxonomists for standard genome sequencing and annotation.</title>
        <authorList>
            <consortium name="The Broad Institute Genomics Platform"/>
            <consortium name="The Broad Institute Genome Sequencing Center for Infectious Disease"/>
            <person name="Wu L."/>
            <person name="Ma J."/>
        </authorList>
    </citation>
    <scope>NUCLEOTIDE SEQUENCE [LARGE SCALE GENOMIC DNA]</scope>
    <source>
        <strain evidence="6">JCM 17664</strain>
    </source>
</reference>
<dbReference type="PANTHER" id="PTHR44688:SF16">
    <property type="entry name" value="DNA-BINDING TRANSCRIPTIONAL ACTIVATOR DEVR_DOSR"/>
    <property type="match status" value="1"/>
</dbReference>
<evidence type="ECO:0000313" key="6">
    <source>
        <dbReference type="Proteomes" id="UP001501207"/>
    </source>
</evidence>
<evidence type="ECO:0000313" key="5">
    <source>
        <dbReference type="EMBL" id="GAA4310006.1"/>
    </source>
</evidence>
<dbReference type="Gene3D" id="1.10.10.10">
    <property type="entry name" value="Winged helix-like DNA-binding domain superfamily/Winged helix DNA-binding domain"/>
    <property type="match status" value="1"/>
</dbReference>
<keyword evidence="1" id="KW-0805">Transcription regulation</keyword>
<dbReference type="InterPro" id="IPR000792">
    <property type="entry name" value="Tscrpt_reg_LuxR_C"/>
</dbReference>
<dbReference type="SUPFAM" id="SSF46894">
    <property type="entry name" value="C-terminal effector domain of the bipartite response regulators"/>
    <property type="match status" value="1"/>
</dbReference>
<dbReference type="SMART" id="SM00421">
    <property type="entry name" value="HTH_LUXR"/>
    <property type="match status" value="1"/>
</dbReference>
<dbReference type="PRINTS" id="PR00038">
    <property type="entry name" value="HTHLUXR"/>
</dbReference>
<dbReference type="Pfam" id="PF00196">
    <property type="entry name" value="GerE"/>
    <property type="match status" value="1"/>
</dbReference>
<dbReference type="PROSITE" id="PS50043">
    <property type="entry name" value="HTH_LUXR_2"/>
    <property type="match status" value="1"/>
</dbReference>
<comment type="caution">
    <text evidence="5">The sequence shown here is derived from an EMBL/GenBank/DDBJ whole genome shotgun (WGS) entry which is preliminary data.</text>
</comment>
<dbReference type="CDD" id="cd06170">
    <property type="entry name" value="LuxR_C_like"/>
    <property type="match status" value="1"/>
</dbReference>
<protein>
    <recommendedName>
        <fullName evidence="4">HTH luxR-type domain-containing protein</fullName>
    </recommendedName>
</protein>
<feature type="domain" description="HTH luxR-type" evidence="4">
    <location>
        <begin position="116"/>
        <end position="181"/>
    </location>
</feature>
<accession>A0ABP8FSG7</accession>
<evidence type="ECO:0000256" key="3">
    <source>
        <dbReference type="ARBA" id="ARBA00023163"/>
    </source>
</evidence>
<dbReference type="PANTHER" id="PTHR44688">
    <property type="entry name" value="DNA-BINDING TRANSCRIPTIONAL ACTIVATOR DEVR_DOSR"/>
    <property type="match status" value="1"/>
</dbReference>
<dbReference type="Gene3D" id="3.30.450.20">
    <property type="entry name" value="PAS domain"/>
    <property type="match status" value="1"/>
</dbReference>
<keyword evidence="2" id="KW-0238">DNA-binding</keyword>
<evidence type="ECO:0000256" key="1">
    <source>
        <dbReference type="ARBA" id="ARBA00023015"/>
    </source>
</evidence>
<evidence type="ECO:0000256" key="2">
    <source>
        <dbReference type="ARBA" id="ARBA00023125"/>
    </source>
</evidence>
<dbReference type="Proteomes" id="UP001501207">
    <property type="component" value="Unassembled WGS sequence"/>
</dbReference>
<name>A0ABP8FSG7_9BACT</name>
<dbReference type="InterPro" id="IPR035965">
    <property type="entry name" value="PAS-like_dom_sf"/>
</dbReference>
<dbReference type="InterPro" id="IPR013655">
    <property type="entry name" value="PAS_fold_3"/>
</dbReference>